<dbReference type="EMBL" id="QKYN01000013">
    <property type="protein sequence ID" value="RAG87079.1"/>
    <property type="molecule type" value="Genomic_DNA"/>
</dbReference>
<dbReference type="RefSeq" id="WP_111499257.1">
    <property type="nucleotide sequence ID" value="NZ_QKYN01000013.1"/>
</dbReference>
<dbReference type="InterPro" id="IPR055140">
    <property type="entry name" value="Thiolase_C_2"/>
</dbReference>
<dbReference type="OrthoDB" id="9785768at2"/>
<dbReference type="SUPFAM" id="SSF53901">
    <property type="entry name" value="Thiolase-like"/>
    <property type="match status" value="2"/>
</dbReference>
<sequence length="380" mass="40876">MLRDRTAIVGIGQTRFAKHLEESEKALACRAVLAALEDAGIEPHEVDALASYTMEETDEVELAKAIGAGDVTFFSRIGFGGGGSCATVAHLAMAVATGQASVGVAWRSRKRGSGRRPWTNTAQQLPTPAQWTRPFGLLRPADEIGMLARRYMHEFGATRDHLFNVALACRNRANQNPAAIMYERPLTREMYMDARWISEPLCLYDNCLETDGALACVIVGAERARDCRQRPVYLHSVAQGLPAQHHGMVNYWNDDPLTGPAWTAARQLWKTADFGPADVDVAQIYDAFTPLIPLSLEGYGFCGRGEGASFTEGGALELGGRLPINTGGGGLSEGYVHGFNLINEGVKQLRGVSTAQVPDAATCLVTAGEGVPTSAVLLRT</sequence>
<dbReference type="AlphaFoldDB" id="A0A2X0KJB6"/>
<accession>A0A2X0KJB6</accession>
<dbReference type="NCBIfam" id="NF005892">
    <property type="entry name" value="PRK07855.1"/>
    <property type="match status" value="1"/>
</dbReference>
<dbReference type="PANTHER" id="PTHR42870:SF1">
    <property type="entry name" value="NON-SPECIFIC LIPID-TRANSFER PROTEIN-LIKE 2"/>
    <property type="match status" value="1"/>
</dbReference>
<dbReference type="PANTHER" id="PTHR42870">
    <property type="entry name" value="ACETYL-COA C-ACETYLTRANSFERASE"/>
    <property type="match status" value="1"/>
</dbReference>
<dbReference type="Proteomes" id="UP000248889">
    <property type="component" value="Unassembled WGS sequence"/>
</dbReference>
<evidence type="ECO:0000313" key="3">
    <source>
        <dbReference type="Proteomes" id="UP000248889"/>
    </source>
</evidence>
<comment type="caution">
    <text evidence="2">The sequence shown here is derived from an EMBL/GenBank/DDBJ whole genome shotgun (WGS) entry which is preliminary data.</text>
</comment>
<dbReference type="GO" id="GO:0016747">
    <property type="term" value="F:acyltransferase activity, transferring groups other than amino-acyl groups"/>
    <property type="evidence" value="ECO:0007669"/>
    <property type="project" value="InterPro"/>
</dbReference>
<name>A0A2X0KJB6_9ACTN</name>
<dbReference type="CDD" id="cd00829">
    <property type="entry name" value="SCP-x_thiolase"/>
    <property type="match status" value="1"/>
</dbReference>
<dbReference type="Pfam" id="PF22691">
    <property type="entry name" value="Thiolase_C_1"/>
    <property type="match status" value="1"/>
</dbReference>
<dbReference type="InterPro" id="IPR002155">
    <property type="entry name" value="Thiolase"/>
</dbReference>
<keyword evidence="3" id="KW-1185">Reference proteome</keyword>
<dbReference type="Gene3D" id="3.40.47.10">
    <property type="match status" value="1"/>
</dbReference>
<protein>
    <submittedName>
        <fullName evidence="2">Lipid-transfer protein</fullName>
    </submittedName>
</protein>
<reference evidence="2 3" key="1">
    <citation type="submission" date="2018-06" db="EMBL/GenBank/DDBJ databases">
        <title>Streptacidiphilus pinicola sp. nov., isolated from pine grove soil.</title>
        <authorList>
            <person name="Roh S.G."/>
            <person name="Park S."/>
            <person name="Kim M.-K."/>
            <person name="Yun B.-R."/>
            <person name="Park J."/>
            <person name="Kim M.J."/>
            <person name="Kim Y.S."/>
            <person name="Kim S.B."/>
        </authorList>
    </citation>
    <scope>NUCLEOTIDE SEQUENCE [LARGE SCALE GENOMIC DNA]</scope>
    <source>
        <strain evidence="2 3">MMS16-CNU450</strain>
    </source>
</reference>
<evidence type="ECO:0000313" key="2">
    <source>
        <dbReference type="EMBL" id="RAG87079.1"/>
    </source>
</evidence>
<dbReference type="InterPro" id="IPR016039">
    <property type="entry name" value="Thiolase-like"/>
</dbReference>
<evidence type="ECO:0000259" key="1">
    <source>
        <dbReference type="Pfam" id="PF22691"/>
    </source>
</evidence>
<gene>
    <name evidence="2" type="ORF">DN069_03210</name>
</gene>
<organism evidence="2 3">
    <name type="scientific">Streptacidiphilus pinicola</name>
    <dbReference type="NCBI Taxonomy" id="2219663"/>
    <lineage>
        <taxon>Bacteria</taxon>
        <taxon>Bacillati</taxon>
        <taxon>Actinomycetota</taxon>
        <taxon>Actinomycetes</taxon>
        <taxon>Kitasatosporales</taxon>
        <taxon>Streptomycetaceae</taxon>
        <taxon>Streptacidiphilus</taxon>
    </lineage>
</organism>
<proteinExistence type="predicted"/>
<feature type="domain" description="Thiolase C-terminal" evidence="1">
    <location>
        <begin position="254"/>
        <end position="374"/>
    </location>
</feature>
<dbReference type="PIRSF" id="PIRSF000429">
    <property type="entry name" value="Ac-CoA_Ac_transf"/>
    <property type="match status" value="1"/>
</dbReference>